<comment type="caution">
    <text evidence="8">The sequence shown here is derived from an EMBL/GenBank/DDBJ whole genome shotgun (WGS) entry which is preliminary data.</text>
</comment>
<dbReference type="NCBIfam" id="TIGR01958">
    <property type="entry name" value="nuoE_fam"/>
    <property type="match status" value="1"/>
</dbReference>
<dbReference type="PANTHER" id="PTHR10371">
    <property type="entry name" value="NADH DEHYDROGENASE UBIQUINONE FLAVOPROTEIN 2, MITOCHONDRIAL"/>
    <property type="match status" value="1"/>
</dbReference>
<evidence type="ECO:0000256" key="2">
    <source>
        <dbReference type="ARBA" id="ARBA00022714"/>
    </source>
</evidence>
<dbReference type="Gene3D" id="1.10.10.1590">
    <property type="entry name" value="NADH-quinone oxidoreductase subunit E"/>
    <property type="match status" value="1"/>
</dbReference>
<evidence type="ECO:0000256" key="1">
    <source>
        <dbReference type="ARBA" id="ARBA00010643"/>
    </source>
</evidence>
<feature type="region of interest" description="Disordered" evidence="7">
    <location>
        <begin position="215"/>
        <end position="290"/>
    </location>
</feature>
<keyword evidence="2" id="KW-0001">2Fe-2S</keyword>
<evidence type="ECO:0000313" key="8">
    <source>
        <dbReference type="EMBL" id="GIH12445.1"/>
    </source>
</evidence>
<reference evidence="8" key="1">
    <citation type="submission" date="2021-01" db="EMBL/GenBank/DDBJ databases">
        <title>Whole genome shotgun sequence of Rugosimonospora africana NBRC 104875.</title>
        <authorList>
            <person name="Komaki H."/>
            <person name="Tamura T."/>
        </authorList>
    </citation>
    <scope>NUCLEOTIDE SEQUENCE</scope>
    <source>
        <strain evidence="8">NBRC 104875</strain>
    </source>
</reference>
<dbReference type="CDD" id="cd03064">
    <property type="entry name" value="TRX_Fd_NuoE"/>
    <property type="match status" value="1"/>
</dbReference>
<gene>
    <name evidence="8" type="ORF">Raf01_06170</name>
</gene>
<comment type="cofactor">
    <cofactor evidence="6">
        <name>[2Fe-2S] cluster</name>
        <dbReference type="ChEBI" id="CHEBI:190135"/>
    </cofactor>
</comment>
<feature type="compositionally biased region" description="Basic and acidic residues" evidence="7">
    <location>
        <begin position="227"/>
        <end position="245"/>
    </location>
</feature>
<dbReference type="Proteomes" id="UP000642748">
    <property type="component" value="Unassembled WGS sequence"/>
</dbReference>
<dbReference type="NCBIfam" id="NF005721">
    <property type="entry name" value="PRK07539.1-1"/>
    <property type="match status" value="1"/>
</dbReference>
<dbReference type="GO" id="GO:0046872">
    <property type="term" value="F:metal ion binding"/>
    <property type="evidence" value="ECO:0007669"/>
    <property type="project" value="UniProtKB-KW"/>
</dbReference>
<dbReference type="RefSeq" id="WP_203916128.1">
    <property type="nucleotide sequence ID" value="NZ_BONZ01000006.1"/>
</dbReference>
<keyword evidence="9" id="KW-1185">Reference proteome</keyword>
<dbReference type="GO" id="GO:0003954">
    <property type="term" value="F:NADH dehydrogenase activity"/>
    <property type="evidence" value="ECO:0007669"/>
    <property type="project" value="TreeGrafter"/>
</dbReference>
<dbReference type="InterPro" id="IPR041921">
    <property type="entry name" value="NuoE_N"/>
</dbReference>
<dbReference type="InterPro" id="IPR002023">
    <property type="entry name" value="NuoE-like"/>
</dbReference>
<organism evidence="8 9">
    <name type="scientific">Rugosimonospora africana</name>
    <dbReference type="NCBI Taxonomy" id="556532"/>
    <lineage>
        <taxon>Bacteria</taxon>
        <taxon>Bacillati</taxon>
        <taxon>Actinomycetota</taxon>
        <taxon>Actinomycetes</taxon>
        <taxon>Micromonosporales</taxon>
        <taxon>Micromonosporaceae</taxon>
        <taxon>Rugosimonospora</taxon>
    </lineage>
</organism>
<evidence type="ECO:0000256" key="5">
    <source>
        <dbReference type="ARBA" id="ARBA00023014"/>
    </source>
</evidence>
<accession>A0A8J3VMY4</accession>
<dbReference type="SUPFAM" id="SSF52833">
    <property type="entry name" value="Thioredoxin-like"/>
    <property type="match status" value="1"/>
</dbReference>
<evidence type="ECO:0000256" key="3">
    <source>
        <dbReference type="ARBA" id="ARBA00022723"/>
    </source>
</evidence>
<name>A0A8J3VMY4_9ACTN</name>
<evidence type="ECO:0000313" key="9">
    <source>
        <dbReference type="Proteomes" id="UP000642748"/>
    </source>
</evidence>
<comment type="similarity">
    <text evidence="1">Belongs to the complex I 24 kDa subunit family.</text>
</comment>
<proteinExistence type="inferred from homology"/>
<keyword evidence="5" id="KW-0411">Iron-sulfur</keyword>
<keyword evidence="4" id="KW-0408">Iron</keyword>
<dbReference type="Gene3D" id="3.40.30.10">
    <property type="entry name" value="Glutaredoxin"/>
    <property type="match status" value="1"/>
</dbReference>
<evidence type="ECO:0000256" key="4">
    <source>
        <dbReference type="ARBA" id="ARBA00023004"/>
    </source>
</evidence>
<evidence type="ECO:0000256" key="6">
    <source>
        <dbReference type="ARBA" id="ARBA00034078"/>
    </source>
</evidence>
<protein>
    <recommendedName>
        <fullName evidence="10">NADH dehydrogenase subunit E</fullName>
    </recommendedName>
</protein>
<dbReference type="InterPro" id="IPR036249">
    <property type="entry name" value="Thioredoxin-like_sf"/>
</dbReference>
<dbReference type="GO" id="GO:0051537">
    <property type="term" value="F:2 iron, 2 sulfur cluster binding"/>
    <property type="evidence" value="ECO:0007669"/>
    <property type="project" value="UniProtKB-KW"/>
</dbReference>
<keyword evidence="3" id="KW-0479">Metal-binding</keyword>
<dbReference type="EMBL" id="BONZ01000006">
    <property type="protein sequence ID" value="GIH12445.1"/>
    <property type="molecule type" value="Genomic_DNA"/>
</dbReference>
<evidence type="ECO:0008006" key="10">
    <source>
        <dbReference type="Google" id="ProtNLM"/>
    </source>
</evidence>
<dbReference type="AlphaFoldDB" id="A0A8J3VMY4"/>
<dbReference type="FunFam" id="1.10.10.1590:FF:000001">
    <property type="entry name" value="NADH-quinone oxidoreductase subunit E"/>
    <property type="match status" value="1"/>
</dbReference>
<sequence>MAFSEETYTRAKEIIARYPVGRERSALLPLLHLVQSEQGYVSPEGVTFCAEQLGITRAQVGAVATFYTMYKRRPTGDWLVSVCTNTMCGVLGGDRTFQTLSEELGVGHDETTADGTITLEHAECLAACDYAPVVTVNYEFFDNVQAEQALDMVRQLKNGERPTPTRGARLCTLKEMSIQLAGFAEERDGALADGPAGESTLRGNRLAEQYSVSVAGYDPNTPIPTQADREAAKAAAEAKAEKEKAAPPAPAPSAAPVVTSPAESKGLEANKPASDAKPAGDVTPGREDPS</sequence>
<dbReference type="PANTHER" id="PTHR10371:SF3">
    <property type="entry name" value="NADH DEHYDROGENASE [UBIQUINONE] FLAVOPROTEIN 2, MITOCHONDRIAL"/>
    <property type="match status" value="1"/>
</dbReference>
<evidence type="ECO:0000256" key="7">
    <source>
        <dbReference type="SAM" id="MobiDB-lite"/>
    </source>
</evidence>
<dbReference type="InterPro" id="IPR042128">
    <property type="entry name" value="NuoE_dom"/>
</dbReference>
<dbReference type="Pfam" id="PF01257">
    <property type="entry name" value="2Fe-2S_thioredx"/>
    <property type="match status" value="1"/>
</dbReference>